<keyword evidence="2" id="KW-1185">Reference proteome</keyword>
<gene>
    <name evidence="1" type="ORF">Lalb_Chr03g0025751</name>
</gene>
<evidence type="ECO:0000313" key="2">
    <source>
        <dbReference type="Proteomes" id="UP000447434"/>
    </source>
</evidence>
<accession>A0A6A4QSY9</accession>
<proteinExistence type="predicted"/>
<sequence>MKNENTIISRESRVGRCEKVNNQKRVTKLRKAFEVFLPQIPIHLYDYDAFSKKNSLKSYHSR</sequence>
<reference evidence="2" key="1">
    <citation type="journal article" date="2020" name="Nat. Commun.">
        <title>Genome sequence of the cluster root forming white lupin.</title>
        <authorList>
            <person name="Hufnagel B."/>
            <person name="Marques A."/>
            <person name="Soriano A."/>
            <person name="Marques L."/>
            <person name="Divol F."/>
            <person name="Doumas P."/>
            <person name="Sallet E."/>
            <person name="Mancinotti D."/>
            <person name="Carrere S."/>
            <person name="Marande W."/>
            <person name="Arribat S."/>
            <person name="Keller J."/>
            <person name="Huneau C."/>
            <person name="Blein T."/>
            <person name="Aime D."/>
            <person name="Laguerre M."/>
            <person name="Taylor J."/>
            <person name="Schubert V."/>
            <person name="Nelson M."/>
            <person name="Geu-Flores F."/>
            <person name="Crespi M."/>
            <person name="Gallardo-Guerrero K."/>
            <person name="Delaux P.-M."/>
            <person name="Salse J."/>
            <person name="Berges H."/>
            <person name="Guyot R."/>
            <person name="Gouzy J."/>
            <person name="Peret B."/>
        </authorList>
    </citation>
    <scope>NUCLEOTIDE SEQUENCE [LARGE SCALE GENOMIC DNA]</scope>
    <source>
        <strain evidence="2">cv. Amiga</strain>
    </source>
</reference>
<comment type="caution">
    <text evidence="1">The sequence shown here is derived from an EMBL/GenBank/DDBJ whole genome shotgun (WGS) entry which is preliminary data.</text>
</comment>
<organism evidence="1 2">
    <name type="scientific">Lupinus albus</name>
    <name type="common">White lupine</name>
    <name type="synonym">Lupinus termis</name>
    <dbReference type="NCBI Taxonomy" id="3870"/>
    <lineage>
        <taxon>Eukaryota</taxon>
        <taxon>Viridiplantae</taxon>
        <taxon>Streptophyta</taxon>
        <taxon>Embryophyta</taxon>
        <taxon>Tracheophyta</taxon>
        <taxon>Spermatophyta</taxon>
        <taxon>Magnoliopsida</taxon>
        <taxon>eudicotyledons</taxon>
        <taxon>Gunneridae</taxon>
        <taxon>Pentapetalae</taxon>
        <taxon>rosids</taxon>
        <taxon>fabids</taxon>
        <taxon>Fabales</taxon>
        <taxon>Fabaceae</taxon>
        <taxon>Papilionoideae</taxon>
        <taxon>50 kb inversion clade</taxon>
        <taxon>genistoids sensu lato</taxon>
        <taxon>core genistoids</taxon>
        <taxon>Genisteae</taxon>
        <taxon>Lupinus</taxon>
    </lineage>
</organism>
<evidence type="ECO:0000313" key="1">
    <source>
        <dbReference type="EMBL" id="KAE9616522.1"/>
    </source>
</evidence>
<dbReference type="Proteomes" id="UP000447434">
    <property type="component" value="Chromosome 3"/>
</dbReference>
<dbReference type="AlphaFoldDB" id="A0A6A4QSY9"/>
<name>A0A6A4QSY9_LUPAL</name>
<protein>
    <submittedName>
        <fullName evidence="1">Uncharacterized protein</fullName>
    </submittedName>
</protein>
<dbReference type="EMBL" id="WOCE01000003">
    <property type="protein sequence ID" value="KAE9616522.1"/>
    <property type="molecule type" value="Genomic_DNA"/>
</dbReference>